<organism evidence="2 3">
    <name type="scientific">Clostridium carboxidivorans P7</name>
    <dbReference type="NCBI Taxonomy" id="536227"/>
    <lineage>
        <taxon>Bacteria</taxon>
        <taxon>Bacillati</taxon>
        <taxon>Bacillota</taxon>
        <taxon>Clostridia</taxon>
        <taxon>Eubacteriales</taxon>
        <taxon>Clostridiaceae</taxon>
        <taxon>Clostridium</taxon>
    </lineage>
</organism>
<evidence type="ECO:0000313" key="2">
    <source>
        <dbReference type="EMBL" id="EET87797.1"/>
    </source>
</evidence>
<gene>
    <name evidence="2" type="ORF">CcarbDRAFT_1790</name>
</gene>
<dbReference type="PANTHER" id="PTHR30383">
    <property type="entry name" value="THIOESTERASE 1/PROTEASE 1/LYSOPHOSPHOLIPASE L1"/>
    <property type="match status" value="1"/>
</dbReference>
<dbReference type="SUPFAM" id="SSF52266">
    <property type="entry name" value="SGNH hydrolase"/>
    <property type="match status" value="1"/>
</dbReference>
<accession>C6PSM3</accession>
<sequence>MYKKFKWRVILTISIITAVVLIVGFVSAIFITGTSSAKNAFKAEDNKQVSNNNKKEDKVKEVDNKSYNILVMGDSLAKGTGDEKGKGFAGDFADLWKAKETKTVKVTNVSVIGDTSSGLVNIASEEQTLKYIEGSNIILISIGGNEIKNFTNFDSTSTDSNSNAFKITQEKYLNNLKNVFKAIRSKNSKCMIIFVGLYNPFGKNLASDKINLLDNWNYETNKIVSSDSKSIFIPTYDLFKYNTDNYLAIDKFHPNGKGYDAISKRIFEALNNYKD</sequence>
<dbReference type="PATRIC" id="fig|536227.13.peg.1470"/>
<dbReference type="InterPro" id="IPR036514">
    <property type="entry name" value="SGNH_hydro_sf"/>
</dbReference>
<dbReference type="Gene3D" id="3.40.50.1110">
    <property type="entry name" value="SGNH hydrolase"/>
    <property type="match status" value="1"/>
</dbReference>
<dbReference type="InterPro" id="IPR001087">
    <property type="entry name" value="GDSL"/>
</dbReference>
<proteinExistence type="predicted"/>
<dbReference type="InterPro" id="IPR051532">
    <property type="entry name" value="Ester_Hydrolysis_Enzymes"/>
</dbReference>
<dbReference type="KEGG" id="cck:Ccar_06985"/>
<keyword evidence="3" id="KW-1185">Reference proteome</keyword>
<keyword evidence="1" id="KW-0472">Membrane</keyword>
<protein>
    <submittedName>
        <fullName evidence="2">Lipolytic protein G-D-S-L family</fullName>
    </submittedName>
</protein>
<reference evidence="2 3" key="1">
    <citation type="submission" date="2009-06" db="EMBL/GenBank/DDBJ databases">
        <title>The draft genome of Clostridium carboxidivorans P7.</title>
        <authorList>
            <consortium name="US DOE Joint Genome Institute (JGI-PGF)"/>
            <person name="Lucas S."/>
            <person name="Copeland A."/>
            <person name="Lapidus A."/>
            <person name="Glavina del Rio T."/>
            <person name="Tice H."/>
            <person name="Bruce D."/>
            <person name="Goodwin L."/>
            <person name="Pitluck S."/>
            <person name="Larimer F."/>
            <person name="Land M.L."/>
            <person name="Hauser L."/>
            <person name="Hemme C.L."/>
        </authorList>
    </citation>
    <scope>NUCLEOTIDE SEQUENCE [LARGE SCALE GENOMIC DNA]</scope>
    <source>
        <strain evidence="2 3">P7</strain>
    </source>
</reference>
<dbReference type="RefSeq" id="WP_007060675.1">
    <property type="nucleotide sequence ID" value="NZ_ACVI01000023.1"/>
</dbReference>
<dbReference type="Proteomes" id="UP000004198">
    <property type="component" value="Unassembled WGS sequence"/>
</dbReference>
<keyword evidence="1" id="KW-1133">Transmembrane helix</keyword>
<keyword evidence="1" id="KW-0812">Transmembrane</keyword>
<dbReference type="Pfam" id="PF00657">
    <property type="entry name" value="Lipase_GDSL"/>
    <property type="match status" value="1"/>
</dbReference>
<dbReference type="OrthoDB" id="252349at2"/>
<name>C6PSM3_9CLOT</name>
<dbReference type="eggNOG" id="COG2755">
    <property type="taxonomic scope" value="Bacteria"/>
</dbReference>
<dbReference type="EMBL" id="ACVI01000023">
    <property type="protein sequence ID" value="EET87797.1"/>
    <property type="molecule type" value="Genomic_DNA"/>
</dbReference>
<dbReference type="PANTHER" id="PTHR30383:SF27">
    <property type="entry name" value="SPORE GERMINATION LIPASE LIPC"/>
    <property type="match status" value="1"/>
</dbReference>
<dbReference type="AlphaFoldDB" id="C6PSM3"/>
<dbReference type="GO" id="GO:0004622">
    <property type="term" value="F:phosphatidylcholine lysophospholipase activity"/>
    <property type="evidence" value="ECO:0007669"/>
    <property type="project" value="TreeGrafter"/>
</dbReference>
<feature type="transmembrane region" description="Helical" evidence="1">
    <location>
        <begin position="7"/>
        <end position="31"/>
    </location>
</feature>
<comment type="caution">
    <text evidence="2">The sequence shown here is derived from an EMBL/GenBank/DDBJ whole genome shotgun (WGS) entry which is preliminary data.</text>
</comment>
<dbReference type="STRING" id="536227.Ccar_06985"/>
<evidence type="ECO:0000313" key="3">
    <source>
        <dbReference type="Proteomes" id="UP000004198"/>
    </source>
</evidence>
<evidence type="ECO:0000256" key="1">
    <source>
        <dbReference type="SAM" id="Phobius"/>
    </source>
</evidence>